<sequence length="241" mass="28066">MLAPYKWASAFMPLLPGEMLDFVSSPVPFIAGTIVENSKRLHDIIHDSGVRDAMLNGLSIVNLVTRKLIVTREQGTSDMLRRSFQAIPELTLYQRRLEDYYKSPTSNLRSFQTFFRHGASRKESLTLCKMRGVIKKHLSQFTIGLNDRSDAWQQFGEFNEALGTFDFCPDKFIQPLKDRMIFQIQFQEMMAHTQLFVGYVEDLKRAHEKRNNLLSGPSAKFIAQWIELHWHSNRHFFARAY</sequence>
<dbReference type="EMBL" id="JABMIG020000107">
    <property type="protein sequence ID" value="KAL3791996.1"/>
    <property type="molecule type" value="Genomic_DNA"/>
</dbReference>
<evidence type="ECO:0000259" key="1">
    <source>
        <dbReference type="Pfam" id="PF02141"/>
    </source>
</evidence>
<dbReference type="Proteomes" id="UP001516023">
    <property type="component" value="Unassembled WGS sequence"/>
</dbReference>
<dbReference type="PANTHER" id="PTHR15288:SF0">
    <property type="entry name" value="UDENN DOMAIN-CONTAINING PROTEIN"/>
    <property type="match status" value="1"/>
</dbReference>
<dbReference type="InterPro" id="IPR051942">
    <property type="entry name" value="DENN_domain_containing_2"/>
</dbReference>
<accession>A0ABD3PW88</accession>
<evidence type="ECO:0000313" key="2">
    <source>
        <dbReference type="EMBL" id="KAL3791996.1"/>
    </source>
</evidence>
<keyword evidence="3" id="KW-1185">Reference proteome</keyword>
<organism evidence="2 3">
    <name type="scientific">Cyclotella cryptica</name>
    <dbReference type="NCBI Taxonomy" id="29204"/>
    <lineage>
        <taxon>Eukaryota</taxon>
        <taxon>Sar</taxon>
        <taxon>Stramenopiles</taxon>
        <taxon>Ochrophyta</taxon>
        <taxon>Bacillariophyta</taxon>
        <taxon>Coscinodiscophyceae</taxon>
        <taxon>Thalassiosirophycidae</taxon>
        <taxon>Stephanodiscales</taxon>
        <taxon>Stephanodiscaceae</taxon>
        <taxon>Cyclotella</taxon>
    </lineage>
</organism>
<feature type="domain" description="cDENN" evidence="1">
    <location>
        <begin position="1"/>
        <end position="39"/>
    </location>
</feature>
<name>A0ABD3PW88_9STRA</name>
<dbReference type="AlphaFoldDB" id="A0ABD3PW88"/>
<evidence type="ECO:0000313" key="3">
    <source>
        <dbReference type="Proteomes" id="UP001516023"/>
    </source>
</evidence>
<proteinExistence type="predicted"/>
<dbReference type="PANTHER" id="PTHR15288">
    <property type="entry name" value="DENN DOMAIN-CONTAINING PROTEIN 2"/>
    <property type="match status" value="1"/>
</dbReference>
<protein>
    <recommendedName>
        <fullName evidence="1">cDENN domain-containing protein</fullName>
    </recommendedName>
</protein>
<dbReference type="Gene3D" id="3.40.50.11500">
    <property type="match status" value="1"/>
</dbReference>
<gene>
    <name evidence="2" type="ORF">HJC23_011125</name>
</gene>
<dbReference type="InterPro" id="IPR043153">
    <property type="entry name" value="DENN_C"/>
</dbReference>
<reference evidence="2 3" key="1">
    <citation type="journal article" date="2020" name="G3 (Bethesda)">
        <title>Improved Reference Genome for Cyclotella cryptica CCMP332, a Model for Cell Wall Morphogenesis, Salinity Adaptation, and Lipid Production in Diatoms (Bacillariophyta).</title>
        <authorList>
            <person name="Roberts W.R."/>
            <person name="Downey K.M."/>
            <person name="Ruck E.C."/>
            <person name="Traller J.C."/>
            <person name="Alverson A.J."/>
        </authorList>
    </citation>
    <scope>NUCLEOTIDE SEQUENCE [LARGE SCALE GENOMIC DNA]</scope>
    <source>
        <strain evidence="2 3">CCMP332</strain>
    </source>
</reference>
<dbReference type="InterPro" id="IPR001194">
    <property type="entry name" value="cDENN_dom"/>
</dbReference>
<comment type="caution">
    <text evidence="2">The sequence shown here is derived from an EMBL/GenBank/DDBJ whole genome shotgun (WGS) entry which is preliminary data.</text>
</comment>
<dbReference type="Pfam" id="PF02141">
    <property type="entry name" value="DENN"/>
    <property type="match status" value="1"/>
</dbReference>